<dbReference type="HOGENOM" id="CLU_2616540_0_0_9"/>
<evidence type="ECO:0000313" key="5">
    <source>
        <dbReference type="Proteomes" id="UP000014160"/>
    </source>
</evidence>
<evidence type="ECO:0000313" key="3">
    <source>
        <dbReference type="EMBL" id="EOW81744.1"/>
    </source>
</evidence>
<dbReference type="EMBL" id="AJDQ01000009">
    <property type="protein sequence ID" value="EOI54880.1"/>
    <property type="molecule type" value="Genomic_DNA"/>
</dbReference>
<gene>
    <name evidence="3" type="ORF">I592_01043</name>
    <name evidence="2" type="ORF">UKC_02918</name>
</gene>
<keyword evidence="1" id="KW-0732">Signal</keyword>
<dbReference type="PATRIC" id="fig|1158614.3.peg.2906"/>
<feature type="signal peptide" evidence="1">
    <location>
        <begin position="1"/>
        <end position="21"/>
    </location>
</feature>
<dbReference type="EMBL" id="ASWH01000001">
    <property type="protein sequence ID" value="EOW81744.1"/>
    <property type="molecule type" value="Genomic_DNA"/>
</dbReference>
<dbReference type="RefSeq" id="WP_010781284.1">
    <property type="nucleotide sequence ID" value="NZ_ASWH01000001.1"/>
</dbReference>
<feature type="chain" id="PRO_5038396496" evidence="1">
    <location>
        <begin position="22"/>
        <end position="78"/>
    </location>
</feature>
<evidence type="ECO:0000256" key="1">
    <source>
        <dbReference type="SAM" id="SignalP"/>
    </source>
</evidence>
<evidence type="ECO:0000313" key="4">
    <source>
        <dbReference type="Proteomes" id="UP000013750"/>
    </source>
</evidence>
<keyword evidence="5" id="KW-1185">Reference proteome</keyword>
<proteinExistence type="predicted"/>
<dbReference type="OrthoDB" id="9911866at2"/>
<comment type="caution">
    <text evidence="2">The sequence shown here is derived from an EMBL/GenBank/DDBJ whole genome shotgun (WGS) entry which is preliminary data.</text>
</comment>
<sequence>MKKKMAAGVLVMVLATTPVTALGAENEYGGFDNQTGDIGTRAVTIKQWFTNVPPKTYRGKQRIQYYRHIAGGYIGVYV</sequence>
<dbReference type="Proteomes" id="UP000013750">
    <property type="component" value="Unassembled WGS sequence"/>
</dbReference>
<protein>
    <submittedName>
        <fullName evidence="2">Uncharacterized protein</fullName>
    </submittedName>
</protein>
<name>R2VB10_9ENTE</name>
<organism evidence="2 4">
    <name type="scientific">Enterococcus gilvus ATCC BAA-350</name>
    <dbReference type="NCBI Taxonomy" id="1158614"/>
    <lineage>
        <taxon>Bacteria</taxon>
        <taxon>Bacillati</taxon>
        <taxon>Bacillota</taxon>
        <taxon>Bacilli</taxon>
        <taxon>Lactobacillales</taxon>
        <taxon>Enterococcaceae</taxon>
        <taxon>Enterococcus</taxon>
    </lineage>
</organism>
<dbReference type="AlphaFoldDB" id="R2VB10"/>
<dbReference type="Proteomes" id="UP000014160">
    <property type="component" value="Unassembled WGS sequence"/>
</dbReference>
<reference evidence="2 4" key="1">
    <citation type="submission" date="2013-02" db="EMBL/GenBank/DDBJ databases">
        <title>The Genome Sequence of Enterococcus gilvus ATCC BAA-350.</title>
        <authorList>
            <consortium name="The Broad Institute Genome Sequencing Platform"/>
            <consortium name="The Broad Institute Genome Sequencing Center for Infectious Disease"/>
            <person name="Earl A.M."/>
            <person name="Gilmore M.S."/>
            <person name="Lebreton F."/>
            <person name="Walker B."/>
            <person name="Young S.K."/>
            <person name="Zeng Q."/>
            <person name="Gargeya S."/>
            <person name="Fitzgerald M."/>
            <person name="Haas B."/>
            <person name="Abouelleil A."/>
            <person name="Alvarado L."/>
            <person name="Arachchi H.M."/>
            <person name="Berlin A.M."/>
            <person name="Chapman S.B."/>
            <person name="Dewar J."/>
            <person name="Goldberg J."/>
            <person name="Griggs A."/>
            <person name="Gujja S."/>
            <person name="Hansen M."/>
            <person name="Howarth C."/>
            <person name="Imamovic A."/>
            <person name="Larimer J."/>
            <person name="McCowan C."/>
            <person name="Murphy C."/>
            <person name="Neiman D."/>
            <person name="Pearson M."/>
            <person name="Priest M."/>
            <person name="Roberts A."/>
            <person name="Saif S."/>
            <person name="Shea T."/>
            <person name="Sisk P."/>
            <person name="Sykes S."/>
            <person name="Wortman J."/>
            <person name="Nusbaum C."/>
            <person name="Birren B."/>
        </authorList>
    </citation>
    <scope>NUCLEOTIDE SEQUENCE [LARGE SCALE GENOMIC DNA]</scope>
    <source>
        <strain evidence="2 4">ATCC BAA-350</strain>
    </source>
</reference>
<dbReference type="eggNOG" id="ENOG5032PJ6">
    <property type="taxonomic scope" value="Bacteria"/>
</dbReference>
<reference evidence="3 5" key="2">
    <citation type="submission" date="2013-03" db="EMBL/GenBank/DDBJ databases">
        <title>The Genome Sequence of Enterococcus gilvus ATCC BAA-350 (PacBio/Illumina hybrid assembly).</title>
        <authorList>
            <consortium name="The Broad Institute Genomics Platform"/>
            <consortium name="The Broad Institute Genome Sequencing Center for Infectious Disease"/>
            <person name="Earl A."/>
            <person name="Russ C."/>
            <person name="Gilmore M."/>
            <person name="Surin D."/>
            <person name="Walker B."/>
            <person name="Young S."/>
            <person name="Zeng Q."/>
            <person name="Gargeya S."/>
            <person name="Fitzgerald M."/>
            <person name="Haas B."/>
            <person name="Abouelleil A."/>
            <person name="Allen A.W."/>
            <person name="Alvarado L."/>
            <person name="Arachchi H.M."/>
            <person name="Berlin A.M."/>
            <person name="Chapman S.B."/>
            <person name="Gainer-Dewar J."/>
            <person name="Goldberg J."/>
            <person name="Griggs A."/>
            <person name="Gujja S."/>
            <person name="Hansen M."/>
            <person name="Howarth C."/>
            <person name="Imamovic A."/>
            <person name="Ireland A."/>
            <person name="Larimer J."/>
            <person name="McCowan C."/>
            <person name="Murphy C."/>
            <person name="Pearson M."/>
            <person name="Poon T.W."/>
            <person name="Priest M."/>
            <person name="Roberts A."/>
            <person name="Saif S."/>
            <person name="Shea T."/>
            <person name="Sisk P."/>
            <person name="Sykes S."/>
            <person name="Wortman J."/>
            <person name="Nusbaum C."/>
            <person name="Birren B."/>
        </authorList>
    </citation>
    <scope>NUCLEOTIDE SEQUENCE [LARGE SCALE GENOMIC DNA]</scope>
    <source>
        <strain evidence="3 5">ATCC BAA-350</strain>
    </source>
</reference>
<evidence type="ECO:0000313" key="2">
    <source>
        <dbReference type="EMBL" id="EOI54880.1"/>
    </source>
</evidence>
<accession>R2VB10</accession>